<dbReference type="AlphaFoldDB" id="A0A1U9LJX5"/>
<organism evidence="1 2">
    <name type="scientific">Acetobacter persici</name>
    <dbReference type="NCBI Taxonomy" id="1076596"/>
    <lineage>
        <taxon>Bacteria</taxon>
        <taxon>Pseudomonadati</taxon>
        <taxon>Pseudomonadota</taxon>
        <taxon>Alphaproteobacteria</taxon>
        <taxon>Acetobacterales</taxon>
        <taxon>Acetobacteraceae</taxon>
        <taxon>Acetobacter</taxon>
    </lineage>
</organism>
<evidence type="ECO:0000313" key="2">
    <source>
        <dbReference type="Proteomes" id="UP000189055"/>
    </source>
</evidence>
<dbReference type="Proteomes" id="UP000189055">
    <property type="component" value="Plasmid pAC1084_1"/>
</dbReference>
<sequence>MIDVLFDPSTAEWDSSGSMAEFYAPGSTRAINPTEPLIERVLYRNSHFRPLAEDGTELHAIISVSIKQWRHHEEPLRSREAQLACIAESISSKSEKRNCVLNAGYALKSREIVSEWIG</sequence>
<protein>
    <submittedName>
        <fullName evidence="1">Uncharacterized protein</fullName>
    </submittedName>
</protein>
<keyword evidence="1" id="KW-0614">Plasmid</keyword>
<accession>A0A1U9LJX5</accession>
<proteinExistence type="predicted"/>
<dbReference type="KEGG" id="aper:A0U91_17105"/>
<dbReference type="EMBL" id="CP014688">
    <property type="protein sequence ID" value="AQT06721.1"/>
    <property type="molecule type" value="Genomic_DNA"/>
</dbReference>
<gene>
    <name evidence="1" type="ORF">A0U91_17105</name>
</gene>
<geneLocation type="plasmid" evidence="2">
    <name>pac1084_1</name>
</geneLocation>
<name>A0A1U9LJX5_9PROT</name>
<reference evidence="1 2" key="1">
    <citation type="submission" date="2016-03" db="EMBL/GenBank/DDBJ databases">
        <title>Acetic acid bacteria sequencing.</title>
        <authorList>
            <person name="Brandt J."/>
            <person name="Jakob F."/>
            <person name="Vogel R.F."/>
        </authorList>
    </citation>
    <scope>NUCLEOTIDE SEQUENCE [LARGE SCALE GENOMIC DNA]</scope>
    <source>
        <strain evidence="1 2">TMW2.1084</strain>
        <plasmid evidence="2">pac1084_1</plasmid>
    </source>
</reference>
<evidence type="ECO:0000313" key="1">
    <source>
        <dbReference type="EMBL" id="AQT06721.1"/>
    </source>
</evidence>